<dbReference type="Proteomes" id="UP000245802">
    <property type="component" value="Chromosome"/>
</dbReference>
<dbReference type="EMBL" id="CP025958">
    <property type="protein sequence ID" value="AWM36147.1"/>
    <property type="molecule type" value="Genomic_DNA"/>
</dbReference>
<evidence type="ECO:0000256" key="1">
    <source>
        <dbReference type="SAM" id="Phobius"/>
    </source>
</evidence>
<keyword evidence="1" id="KW-1133">Transmembrane helix</keyword>
<organism evidence="2 3">
    <name type="scientific">Gemmata obscuriglobus</name>
    <dbReference type="NCBI Taxonomy" id="114"/>
    <lineage>
        <taxon>Bacteria</taxon>
        <taxon>Pseudomonadati</taxon>
        <taxon>Planctomycetota</taxon>
        <taxon>Planctomycetia</taxon>
        <taxon>Gemmatales</taxon>
        <taxon>Gemmataceae</taxon>
        <taxon>Gemmata</taxon>
    </lineage>
</organism>
<evidence type="ECO:0000313" key="2">
    <source>
        <dbReference type="EMBL" id="AWM36147.1"/>
    </source>
</evidence>
<accession>A0A2Z3GXB5</accession>
<feature type="transmembrane region" description="Helical" evidence="1">
    <location>
        <begin position="37"/>
        <end position="57"/>
    </location>
</feature>
<keyword evidence="1" id="KW-0472">Membrane</keyword>
<sequence>MRPWEFVALFGALLLVAFASFGPIRRAAPGSDERKAPLLVAALCCIGAAGVLIVMLVKFVF</sequence>
<keyword evidence="3" id="KW-1185">Reference proteome</keyword>
<protein>
    <submittedName>
        <fullName evidence="2">Uncharacterized protein</fullName>
    </submittedName>
</protein>
<gene>
    <name evidence="2" type="ORF">C1280_03415</name>
</gene>
<dbReference type="RefSeq" id="WP_010050766.1">
    <property type="nucleotide sequence ID" value="NZ_CP025958.1"/>
</dbReference>
<name>A0A2Z3GXB5_9BACT</name>
<evidence type="ECO:0000313" key="3">
    <source>
        <dbReference type="Proteomes" id="UP000245802"/>
    </source>
</evidence>
<reference evidence="2 3" key="1">
    <citation type="submission" date="2018-01" db="EMBL/GenBank/DDBJ databases">
        <title>G. obscuriglobus.</title>
        <authorList>
            <person name="Franke J."/>
            <person name="Blomberg W."/>
            <person name="Selmecki A."/>
        </authorList>
    </citation>
    <scope>NUCLEOTIDE SEQUENCE [LARGE SCALE GENOMIC DNA]</scope>
    <source>
        <strain evidence="2 3">DSM 5831</strain>
    </source>
</reference>
<keyword evidence="1" id="KW-0812">Transmembrane</keyword>
<dbReference type="AlphaFoldDB" id="A0A2Z3GXB5"/>
<dbReference type="KEGG" id="gog:C1280_03415"/>
<proteinExistence type="predicted"/>